<feature type="binding site" evidence="8">
    <location>
        <position position="24"/>
    </location>
    <ligand>
        <name>Cu cation</name>
        <dbReference type="ChEBI" id="CHEBI:23378"/>
    </ligand>
</feature>
<name>A0AAE9WAB7_9SCHI</name>
<organism evidence="10 11">
    <name type="scientific">Schizosaccharomyces osmophilus</name>
    <dbReference type="NCBI Taxonomy" id="2545709"/>
    <lineage>
        <taxon>Eukaryota</taxon>
        <taxon>Fungi</taxon>
        <taxon>Dikarya</taxon>
        <taxon>Ascomycota</taxon>
        <taxon>Taphrinomycotina</taxon>
        <taxon>Schizosaccharomycetes</taxon>
        <taxon>Schizosaccharomycetales</taxon>
        <taxon>Schizosaccharomycetaceae</taxon>
        <taxon>Schizosaccharomyces</taxon>
    </lineage>
</organism>
<dbReference type="GO" id="GO:0033617">
    <property type="term" value="P:mitochondrial respiratory chain complex IV assembly"/>
    <property type="evidence" value="ECO:0007669"/>
    <property type="project" value="TreeGrafter"/>
</dbReference>
<dbReference type="PROSITE" id="PS51808">
    <property type="entry name" value="CHCH"/>
    <property type="match status" value="1"/>
</dbReference>
<keyword evidence="5" id="KW-0496">Mitochondrion</keyword>
<keyword evidence="6" id="KW-1015">Disulfide bond</keyword>
<dbReference type="FunFam" id="1.10.287.1130:FF:000005">
    <property type="entry name" value="Cytochrome c oxidase assembly protein subunit 17"/>
    <property type="match status" value="1"/>
</dbReference>
<evidence type="ECO:0000256" key="9">
    <source>
        <dbReference type="SAM" id="MobiDB-lite"/>
    </source>
</evidence>
<sequence length="65" mass="7070">MPAAENVASNPPSASSEEKPKPCCACPETKQVRDQCMLNSENGPIDCAKLIEAHRQCMAQYGYKV</sequence>
<dbReference type="InterPro" id="IPR007745">
    <property type="entry name" value="Cyt_c_oxidase_Cu-chaperone"/>
</dbReference>
<evidence type="ECO:0000256" key="8">
    <source>
        <dbReference type="PIRSR" id="PIRSR607745-1"/>
    </source>
</evidence>
<feature type="compositionally biased region" description="Low complexity" evidence="9">
    <location>
        <begin position="1"/>
        <end position="15"/>
    </location>
</feature>
<dbReference type="GO" id="GO:0005758">
    <property type="term" value="C:mitochondrial intermembrane space"/>
    <property type="evidence" value="ECO:0007669"/>
    <property type="project" value="UniProtKB-SubCell"/>
</dbReference>
<evidence type="ECO:0000256" key="2">
    <source>
        <dbReference type="ARBA" id="ARBA00009241"/>
    </source>
</evidence>
<feature type="binding site" evidence="8">
    <location>
        <position position="23"/>
    </location>
    <ligand>
        <name>Cu cation</name>
        <dbReference type="ChEBI" id="CHEBI:23378"/>
    </ligand>
</feature>
<dbReference type="RefSeq" id="XP_056035820.1">
    <property type="nucleotide sequence ID" value="XM_056179303.1"/>
</dbReference>
<proteinExistence type="inferred from homology"/>
<comment type="subcellular location">
    <subcellularLocation>
        <location evidence="1">Mitochondrion intermembrane space</location>
    </subcellularLocation>
</comment>
<evidence type="ECO:0000313" key="11">
    <source>
        <dbReference type="Proteomes" id="UP001212411"/>
    </source>
</evidence>
<dbReference type="PANTHER" id="PTHR16719">
    <property type="entry name" value="CYTOCHROME C OXIDASE COPPER CHAPERONE"/>
    <property type="match status" value="1"/>
</dbReference>
<comment type="similarity">
    <text evidence="2">Belongs to the COX17 family.</text>
</comment>
<dbReference type="Pfam" id="PF05051">
    <property type="entry name" value="COX17"/>
    <property type="match status" value="1"/>
</dbReference>
<keyword evidence="4 8" id="KW-0186">Copper</keyword>
<reference evidence="10 11" key="1">
    <citation type="journal article" date="2023" name="G3 (Bethesda)">
        <title>A high-quality reference genome for the fission yeast Schizosaccharomyces osmophilus.</title>
        <authorList>
            <person name="Jia G.S."/>
            <person name="Zhang W.C."/>
            <person name="Liang Y."/>
            <person name="Liu X.H."/>
            <person name="Rhind N."/>
            <person name="Pidoux A."/>
            <person name="Brysch-Herzberg M."/>
            <person name="Du L.L."/>
        </authorList>
    </citation>
    <scope>NUCLEOTIDE SEQUENCE [LARGE SCALE GENOMIC DNA]</scope>
    <source>
        <strain evidence="10 11">CBS 15793</strain>
    </source>
</reference>
<keyword evidence="7" id="KW-0143">Chaperone</keyword>
<dbReference type="Proteomes" id="UP001212411">
    <property type="component" value="Chromosome 1"/>
</dbReference>
<evidence type="ECO:0000256" key="5">
    <source>
        <dbReference type="ARBA" id="ARBA00023128"/>
    </source>
</evidence>
<accession>A0AAE9WAB7</accession>
<gene>
    <name evidence="10" type="primary">cox17</name>
    <name evidence="10" type="ORF">SOMG_00509</name>
</gene>
<keyword evidence="3 8" id="KW-0479">Metal-binding</keyword>
<dbReference type="KEGG" id="som:SOMG_00509"/>
<dbReference type="Gene3D" id="1.10.287.1130">
    <property type="entry name" value="CytochromE C oxidase copper chaperone"/>
    <property type="match status" value="1"/>
</dbReference>
<dbReference type="InterPro" id="IPR009069">
    <property type="entry name" value="Cys_alpha_HP_mot_SF"/>
</dbReference>
<dbReference type="PANTHER" id="PTHR16719:SF0">
    <property type="entry name" value="CYTOCHROME C OXIDASE COPPER CHAPERONE"/>
    <property type="match status" value="1"/>
</dbReference>
<evidence type="ECO:0000256" key="4">
    <source>
        <dbReference type="ARBA" id="ARBA00023008"/>
    </source>
</evidence>
<evidence type="ECO:0000256" key="7">
    <source>
        <dbReference type="ARBA" id="ARBA00023186"/>
    </source>
</evidence>
<evidence type="ECO:0000256" key="6">
    <source>
        <dbReference type="ARBA" id="ARBA00023157"/>
    </source>
</evidence>
<keyword evidence="11" id="KW-1185">Reference proteome</keyword>
<evidence type="ECO:0000256" key="1">
    <source>
        <dbReference type="ARBA" id="ARBA00004569"/>
    </source>
</evidence>
<feature type="region of interest" description="Disordered" evidence="9">
    <location>
        <begin position="1"/>
        <end position="22"/>
    </location>
</feature>
<dbReference type="GeneID" id="80873992"/>
<dbReference type="GO" id="GO:0005507">
    <property type="term" value="F:copper ion binding"/>
    <property type="evidence" value="ECO:0007669"/>
    <property type="project" value="InterPro"/>
</dbReference>
<dbReference type="AlphaFoldDB" id="A0AAE9WAB7"/>
<evidence type="ECO:0000313" key="10">
    <source>
        <dbReference type="EMBL" id="WBW71577.1"/>
    </source>
</evidence>
<dbReference type="SUPFAM" id="SSF47072">
    <property type="entry name" value="Cysteine alpha-hairpin motif"/>
    <property type="match status" value="1"/>
</dbReference>
<protein>
    <submittedName>
        <fullName evidence="10">Mitochondrial copper chaperone for cytochrome c oxidase Cox17</fullName>
    </submittedName>
</protein>
<evidence type="ECO:0000256" key="3">
    <source>
        <dbReference type="ARBA" id="ARBA00022723"/>
    </source>
</evidence>
<dbReference type="EMBL" id="CP115611">
    <property type="protein sequence ID" value="WBW71577.1"/>
    <property type="molecule type" value="Genomic_DNA"/>
</dbReference>
<dbReference type="GO" id="GO:0016531">
    <property type="term" value="F:copper chaperone activity"/>
    <property type="evidence" value="ECO:0007669"/>
    <property type="project" value="InterPro"/>
</dbReference>